<dbReference type="Proteomes" id="UP000006377">
    <property type="component" value="Chromosome"/>
</dbReference>
<organism evidence="2 3">
    <name type="scientific">Parvibaculum lavamentivorans (strain DS-1 / DSM 13023 / NCIMB 13966)</name>
    <dbReference type="NCBI Taxonomy" id="402881"/>
    <lineage>
        <taxon>Bacteria</taxon>
        <taxon>Pseudomonadati</taxon>
        <taxon>Pseudomonadota</taxon>
        <taxon>Alphaproteobacteria</taxon>
        <taxon>Hyphomicrobiales</taxon>
        <taxon>Parvibaculaceae</taxon>
        <taxon>Parvibaculum</taxon>
    </lineage>
</organism>
<dbReference type="SUPFAM" id="SSF158757">
    <property type="entry name" value="SMc04008-like"/>
    <property type="match status" value="1"/>
</dbReference>
<reference evidence="2 3" key="1">
    <citation type="journal article" date="2011" name="Stand. Genomic Sci.">
        <title>Complete genome sequence of Parvibaculum lavamentivorans type strain (DS-1(T)).</title>
        <authorList>
            <person name="Schleheck D."/>
            <person name="Weiss M."/>
            <person name="Pitluck S."/>
            <person name="Bruce D."/>
            <person name="Land M.L."/>
            <person name="Han S."/>
            <person name="Saunders E."/>
            <person name="Tapia R."/>
            <person name="Detter C."/>
            <person name="Brettin T."/>
            <person name="Han J."/>
            <person name="Woyke T."/>
            <person name="Goodwin L."/>
            <person name="Pennacchio L."/>
            <person name="Nolan M."/>
            <person name="Cook A.M."/>
            <person name="Kjelleberg S."/>
            <person name="Thomas T."/>
        </authorList>
    </citation>
    <scope>NUCLEOTIDE SEQUENCE [LARGE SCALE GENOMIC DNA]</scope>
    <source>
        <strain evidence="3">DS-1 / DSM 13023 / NCIMB 13966</strain>
    </source>
</reference>
<evidence type="ECO:0000313" key="2">
    <source>
        <dbReference type="EMBL" id="ABS63647.1"/>
    </source>
</evidence>
<evidence type="ECO:0000313" key="3">
    <source>
        <dbReference type="Proteomes" id="UP000006377"/>
    </source>
</evidence>
<dbReference type="Gene3D" id="1.10.3340.10">
    <property type="entry name" value="SMc04008-like"/>
    <property type="match status" value="1"/>
</dbReference>
<gene>
    <name evidence="2" type="ordered locus">Plav_2033</name>
</gene>
<dbReference type="KEGG" id="pla:Plav_2033"/>
<name>A7HUR4_PARL1</name>
<dbReference type="HOGENOM" id="CLU_153226_0_0_5"/>
<dbReference type="InterPro" id="IPR036810">
    <property type="entry name" value="SMc04008-like_sf"/>
</dbReference>
<protein>
    <recommendedName>
        <fullName evidence="1">SMc04008-like domain-containing protein</fullName>
    </recommendedName>
</protein>
<dbReference type="STRING" id="402881.Plav_2033"/>
<evidence type="ECO:0000259" key="1">
    <source>
        <dbReference type="Pfam" id="PF06844"/>
    </source>
</evidence>
<dbReference type="InterPro" id="IPR023163">
    <property type="entry name" value="SMc04008-like_domain"/>
</dbReference>
<sequence length="108" mass="12199">MRHERGRLMDKATQTELEAAAFRRLVAHLGARTDVQNIDLMVLAGFCRNCLADWYREAAAEKGIEISKDEARETIYGEPFAEWKAKHQPEATPEQLAAFAEAQKKSHG</sequence>
<keyword evidence="3" id="KW-1185">Reference proteome</keyword>
<dbReference type="AlphaFoldDB" id="A7HUR4"/>
<dbReference type="Pfam" id="PF06844">
    <property type="entry name" value="DUF1244"/>
    <property type="match status" value="1"/>
</dbReference>
<feature type="domain" description="SMc04008-like" evidence="1">
    <location>
        <begin position="35"/>
        <end position="100"/>
    </location>
</feature>
<proteinExistence type="predicted"/>
<accession>A7HUR4</accession>
<dbReference type="eggNOG" id="COG3492">
    <property type="taxonomic scope" value="Bacteria"/>
</dbReference>
<dbReference type="EMBL" id="CP000774">
    <property type="protein sequence ID" value="ABS63647.1"/>
    <property type="molecule type" value="Genomic_DNA"/>
</dbReference>